<organism evidence="2 3">
    <name type="scientific">Rhizobium tubonense</name>
    <dbReference type="NCBI Taxonomy" id="484088"/>
    <lineage>
        <taxon>Bacteria</taxon>
        <taxon>Pseudomonadati</taxon>
        <taxon>Pseudomonadota</taxon>
        <taxon>Alphaproteobacteria</taxon>
        <taxon>Hyphomicrobiales</taxon>
        <taxon>Rhizobiaceae</taxon>
        <taxon>Rhizobium/Agrobacterium group</taxon>
        <taxon>Rhizobium</taxon>
    </lineage>
</organism>
<evidence type="ECO:0000313" key="2">
    <source>
        <dbReference type="EMBL" id="PZM17215.1"/>
    </source>
</evidence>
<dbReference type="RefSeq" id="WP_111158543.1">
    <property type="nucleotide sequence ID" value="NZ_PCDP01000001.1"/>
</dbReference>
<feature type="domain" description="Methylmalonyl-CoA mutase alpha/beta chain catalytic" evidence="1">
    <location>
        <begin position="202"/>
        <end position="424"/>
    </location>
</feature>
<evidence type="ECO:0000313" key="3">
    <source>
        <dbReference type="Proteomes" id="UP000248925"/>
    </source>
</evidence>
<dbReference type="GO" id="GO:0016866">
    <property type="term" value="F:intramolecular transferase activity"/>
    <property type="evidence" value="ECO:0007669"/>
    <property type="project" value="InterPro"/>
</dbReference>
<dbReference type="InterPro" id="IPR016176">
    <property type="entry name" value="Cbl-dep_enz_cat"/>
</dbReference>
<dbReference type="PANTHER" id="PTHR48101:SF4">
    <property type="entry name" value="METHYLMALONYL-COA MUTASE, MITOCHONDRIAL"/>
    <property type="match status" value="1"/>
</dbReference>
<keyword evidence="3" id="KW-1185">Reference proteome</keyword>
<accession>A0A2W4D5A7</accession>
<dbReference type="PANTHER" id="PTHR48101">
    <property type="entry name" value="METHYLMALONYL-COA MUTASE, MITOCHONDRIAL-RELATED"/>
    <property type="match status" value="1"/>
</dbReference>
<dbReference type="Gene3D" id="3.20.20.240">
    <property type="entry name" value="Methylmalonyl-CoA mutase"/>
    <property type="match status" value="1"/>
</dbReference>
<proteinExistence type="predicted"/>
<dbReference type="SUPFAM" id="SSF51703">
    <property type="entry name" value="Cobalamin (vitamin B12)-dependent enzymes"/>
    <property type="match status" value="1"/>
</dbReference>
<dbReference type="AlphaFoldDB" id="A0A2W4D5A7"/>
<name>A0A2W4D5A7_9HYPH</name>
<gene>
    <name evidence="2" type="ORF">CPY51_03035</name>
</gene>
<dbReference type="GO" id="GO:0031419">
    <property type="term" value="F:cobalamin binding"/>
    <property type="evidence" value="ECO:0007669"/>
    <property type="project" value="InterPro"/>
</dbReference>
<comment type="caution">
    <text evidence="2">The sequence shown here is derived from an EMBL/GenBank/DDBJ whole genome shotgun (WGS) entry which is preliminary data.</text>
</comment>
<dbReference type="OrthoDB" id="9762378at2"/>
<reference evidence="2 3" key="1">
    <citation type="journal article" date="2018" name="Sci. Rep.">
        <title>Rhizobium tumorigenes sp. nov., a novel plant tumorigenic bacterium isolated from cane gall tumors on thornless blackberry.</title>
        <authorList>
            <person name="Kuzmanovi N."/>
            <person name="Smalla K."/>
            <person name="Gronow S."/>
            <person name="PuBawska J."/>
        </authorList>
    </citation>
    <scope>NUCLEOTIDE SEQUENCE [LARGE SCALE GENOMIC DNA]</scope>
    <source>
        <strain evidence="2 3">CCBAU 85046</strain>
    </source>
</reference>
<protein>
    <submittedName>
        <fullName evidence="2">Methylmalonyl-CoA mutase</fullName>
    </submittedName>
</protein>
<dbReference type="EMBL" id="PCDP01000001">
    <property type="protein sequence ID" value="PZM17215.1"/>
    <property type="molecule type" value="Genomic_DNA"/>
</dbReference>
<sequence>MDADILDPQAFAATDHEAWLKLVGKALKGADFAETLVSATDDGIAIQPLYARRADATPMMRRRPLEPWTVTQRMDDPDTERAFAQLADDRGNGASGISLVMKDSPSAFGLGLDVSGVRDIPARLADASSDKNFSLRIEAGSHSAELADHVVAAMAGTAHAVHFGLDPLSAAALSGGEADLGRAADRFRHLQAVGVSGTILNADGRPVHNAGGTEAQELAIVAAAVAEYLRVLDADGIAPDTMLGAISLCLSADQDQFVTIAKARAARLIFARLSEACGCDPSLSAHLFMETSYRMLTRLDPETNILRNTIAVFAAGTGGADEISVLPYTLAHGIPDPLARRLARNTQVVLIAESHLDHVNDPAAGAGGVEALTDALAETAWEIFGDIERRGGLSAAIGDGSLKAMIARSREKRPNRLIVGTTLFPAKVERPVEVLGPLVAVDVAGLKAVRLDEEMGI</sequence>
<dbReference type="Proteomes" id="UP000248925">
    <property type="component" value="Unassembled WGS sequence"/>
</dbReference>
<dbReference type="Pfam" id="PF01642">
    <property type="entry name" value="MM_CoA_mutase"/>
    <property type="match status" value="1"/>
</dbReference>
<dbReference type="InterPro" id="IPR006099">
    <property type="entry name" value="MeMalonylCoA_mutase_a/b_cat"/>
</dbReference>
<evidence type="ECO:0000259" key="1">
    <source>
        <dbReference type="Pfam" id="PF01642"/>
    </source>
</evidence>